<name>A0AAE1F3X1_PETCI</name>
<dbReference type="AlphaFoldDB" id="A0AAE1F3X1"/>
<dbReference type="Gene3D" id="3.50.50.60">
    <property type="entry name" value="FAD/NAD(P)-binding domain"/>
    <property type="match status" value="1"/>
</dbReference>
<evidence type="ECO:0000313" key="3">
    <source>
        <dbReference type="Proteomes" id="UP001286313"/>
    </source>
</evidence>
<dbReference type="InterPro" id="IPR036188">
    <property type="entry name" value="FAD/NAD-bd_sf"/>
</dbReference>
<dbReference type="EMBL" id="JAWQEG010003335">
    <property type="protein sequence ID" value="KAK3866802.1"/>
    <property type="molecule type" value="Genomic_DNA"/>
</dbReference>
<sequence>MSAPLRNYGRKAWRKTCLPVLRRGVGGVGGRAASTEHTHTTIPAKEVPESADVVVIGGGSLGCNTLYHLAKLGVTNTVLLETHALTAGTTWHTQDYYGN</sequence>
<accession>A0AAE1F3X1</accession>
<keyword evidence="3" id="KW-1185">Reference proteome</keyword>
<dbReference type="GO" id="GO:1901053">
    <property type="term" value="P:sarcosine catabolic process"/>
    <property type="evidence" value="ECO:0007669"/>
    <property type="project" value="TreeGrafter"/>
</dbReference>
<dbReference type="Proteomes" id="UP001286313">
    <property type="component" value="Unassembled WGS sequence"/>
</dbReference>
<feature type="domain" description="FAD dependent oxidoreductase" evidence="1">
    <location>
        <begin position="52"/>
        <end position="93"/>
    </location>
</feature>
<dbReference type="Pfam" id="PF01266">
    <property type="entry name" value="DAO"/>
    <property type="match status" value="1"/>
</dbReference>
<gene>
    <name evidence="2" type="ORF">Pcinc_027684</name>
</gene>
<proteinExistence type="predicted"/>
<comment type="caution">
    <text evidence="2">The sequence shown here is derived from an EMBL/GenBank/DDBJ whole genome shotgun (WGS) entry which is preliminary data.</text>
</comment>
<dbReference type="PANTHER" id="PTHR13847">
    <property type="entry name" value="SARCOSINE DEHYDROGENASE-RELATED"/>
    <property type="match status" value="1"/>
</dbReference>
<dbReference type="InterPro" id="IPR006076">
    <property type="entry name" value="FAD-dep_OxRdtase"/>
</dbReference>
<dbReference type="GO" id="GO:0008480">
    <property type="term" value="F:sarcosine dehydrogenase activity"/>
    <property type="evidence" value="ECO:0007669"/>
    <property type="project" value="TreeGrafter"/>
</dbReference>
<organism evidence="2 3">
    <name type="scientific">Petrolisthes cinctipes</name>
    <name type="common">Flat porcelain crab</name>
    <dbReference type="NCBI Taxonomy" id="88211"/>
    <lineage>
        <taxon>Eukaryota</taxon>
        <taxon>Metazoa</taxon>
        <taxon>Ecdysozoa</taxon>
        <taxon>Arthropoda</taxon>
        <taxon>Crustacea</taxon>
        <taxon>Multicrustacea</taxon>
        <taxon>Malacostraca</taxon>
        <taxon>Eumalacostraca</taxon>
        <taxon>Eucarida</taxon>
        <taxon>Decapoda</taxon>
        <taxon>Pleocyemata</taxon>
        <taxon>Anomura</taxon>
        <taxon>Galatheoidea</taxon>
        <taxon>Porcellanidae</taxon>
        <taxon>Petrolisthes</taxon>
    </lineage>
</organism>
<dbReference type="GO" id="GO:0005759">
    <property type="term" value="C:mitochondrial matrix"/>
    <property type="evidence" value="ECO:0007669"/>
    <property type="project" value="TreeGrafter"/>
</dbReference>
<dbReference type="PANTHER" id="PTHR13847:SF200">
    <property type="entry name" value="SARCOSINE DEHYDROGENASE, MITOCHONDRIAL"/>
    <property type="match status" value="1"/>
</dbReference>
<evidence type="ECO:0000313" key="2">
    <source>
        <dbReference type="EMBL" id="KAK3866802.1"/>
    </source>
</evidence>
<reference evidence="2" key="1">
    <citation type="submission" date="2023-10" db="EMBL/GenBank/DDBJ databases">
        <title>Genome assemblies of two species of porcelain crab, Petrolisthes cinctipes and Petrolisthes manimaculis (Anomura: Porcellanidae).</title>
        <authorList>
            <person name="Angst P."/>
        </authorList>
    </citation>
    <scope>NUCLEOTIDE SEQUENCE</scope>
    <source>
        <strain evidence="2">PB745_01</strain>
        <tissue evidence="2">Gill</tissue>
    </source>
</reference>
<protein>
    <recommendedName>
        <fullName evidence="1">FAD dependent oxidoreductase domain-containing protein</fullName>
    </recommendedName>
</protein>
<dbReference type="SUPFAM" id="SSF51905">
    <property type="entry name" value="FAD/NAD(P)-binding domain"/>
    <property type="match status" value="1"/>
</dbReference>
<evidence type="ECO:0000259" key="1">
    <source>
        <dbReference type="Pfam" id="PF01266"/>
    </source>
</evidence>